<dbReference type="Gene3D" id="1.10.1660.10">
    <property type="match status" value="1"/>
</dbReference>
<sequence length="277" mass="30382">MTPGRDHFTIGEFARRTGLSLKALRGYDESGLLVPASVDPYTGYRYYSPDQEPTARRISLLRRLDMPLARVRAILAAANPAAATDDLLAWWAEQEHALATKRGTVEYLVEQWRDGAPSPTFDVASRPAAERLLASITTHVLQAELVATLDDSVTRIRAHLATLDATFGDEWWAIYHGVVSPDSDGPIEVCVPFEGIATPSGPIVIRLEPARTEAATTITRAQCAYPQILHAYDAVGRWARAHGAATGPPREIYPVPWPDTPTAPAAEIALPYREDHR</sequence>
<dbReference type="SUPFAM" id="SSF46955">
    <property type="entry name" value="Putative DNA-binding domain"/>
    <property type="match status" value="1"/>
</dbReference>
<accession>A0ABY2DWE0</accession>
<dbReference type="Proteomes" id="UP000504882">
    <property type="component" value="Unassembled WGS sequence"/>
</dbReference>
<dbReference type="InterPro" id="IPR009061">
    <property type="entry name" value="DNA-bd_dom_put_sf"/>
</dbReference>
<dbReference type="PANTHER" id="PTHR30204">
    <property type="entry name" value="REDOX-CYCLING DRUG-SENSING TRANSCRIPTIONAL ACTIVATOR SOXR"/>
    <property type="match status" value="1"/>
</dbReference>
<dbReference type="PROSITE" id="PS50937">
    <property type="entry name" value="HTH_MERR_2"/>
    <property type="match status" value="1"/>
</dbReference>
<reference evidence="3 4" key="1">
    <citation type="submission" date="2019-03" db="EMBL/GenBank/DDBJ databases">
        <title>Genomic features of bacteria from cold environments.</title>
        <authorList>
            <person name="Shen L."/>
        </authorList>
    </citation>
    <scope>NUCLEOTIDE SEQUENCE [LARGE SCALE GENOMIC DNA]</scope>
    <source>
        <strain evidence="4">T3246-1</strain>
    </source>
</reference>
<keyword evidence="1" id="KW-0238">DNA-binding</keyword>
<protein>
    <submittedName>
        <fullName evidence="3">MerR family transcriptional regulator</fullName>
    </submittedName>
</protein>
<dbReference type="RefSeq" id="WP_133110242.1">
    <property type="nucleotide sequence ID" value="NZ_SMNA01000021.1"/>
</dbReference>
<dbReference type="PROSITE" id="PS00552">
    <property type="entry name" value="HTH_MERR_1"/>
    <property type="match status" value="1"/>
</dbReference>
<proteinExistence type="predicted"/>
<organism evidence="3 4">
    <name type="scientific">Occultella glacieicola</name>
    <dbReference type="NCBI Taxonomy" id="2518684"/>
    <lineage>
        <taxon>Bacteria</taxon>
        <taxon>Bacillati</taxon>
        <taxon>Actinomycetota</taxon>
        <taxon>Actinomycetes</taxon>
        <taxon>Micrococcales</taxon>
        <taxon>Ruaniaceae</taxon>
        <taxon>Occultella</taxon>
    </lineage>
</organism>
<comment type="caution">
    <text evidence="3">The sequence shown here is derived from an EMBL/GenBank/DDBJ whole genome shotgun (WGS) entry which is preliminary data.</text>
</comment>
<dbReference type="Pfam" id="PF13411">
    <property type="entry name" value="MerR_1"/>
    <property type="match status" value="1"/>
</dbReference>
<dbReference type="InterPro" id="IPR047057">
    <property type="entry name" value="MerR_fam"/>
</dbReference>
<gene>
    <name evidence="3" type="ORF">EXU48_24045</name>
</gene>
<dbReference type="Gene3D" id="3.20.80.10">
    <property type="entry name" value="Regulatory factor, effector binding domain"/>
    <property type="match status" value="1"/>
</dbReference>
<dbReference type="EMBL" id="SMNA01000021">
    <property type="protein sequence ID" value="TDE88119.1"/>
    <property type="molecule type" value="Genomic_DNA"/>
</dbReference>
<dbReference type="SMART" id="SM00422">
    <property type="entry name" value="HTH_MERR"/>
    <property type="match status" value="1"/>
</dbReference>
<name>A0ABY2DWE0_9MICO</name>
<keyword evidence="4" id="KW-1185">Reference proteome</keyword>
<evidence type="ECO:0000256" key="1">
    <source>
        <dbReference type="ARBA" id="ARBA00023125"/>
    </source>
</evidence>
<dbReference type="PANTHER" id="PTHR30204:SF97">
    <property type="entry name" value="MERR FAMILY REGULATORY PROTEIN"/>
    <property type="match status" value="1"/>
</dbReference>
<evidence type="ECO:0000259" key="2">
    <source>
        <dbReference type="PROSITE" id="PS50937"/>
    </source>
</evidence>
<feature type="domain" description="HTH merR-type" evidence="2">
    <location>
        <begin position="7"/>
        <end position="77"/>
    </location>
</feature>
<dbReference type="InterPro" id="IPR011256">
    <property type="entry name" value="Reg_factor_effector_dom_sf"/>
</dbReference>
<dbReference type="InterPro" id="IPR000551">
    <property type="entry name" value="MerR-type_HTH_dom"/>
</dbReference>
<evidence type="ECO:0000313" key="3">
    <source>
        <dbReference type="EMBL" id="TDE88119.1"/>
    </source>
</evidence>
<evidence type="ECO:0000313" key="4">
    <source>
        <dbReference type="Proteomes" id="UP000504882"/>
    </source>
</evidence>